<accession>A0A919VD43</accession>
<evidence type="ECO:0008006" key="3">
    <source>
        <dbReference type="Google" id="ProtNLM"/>
    </source>
</evidence>
<name>A0A919VD43_9ACTN</name>
<evidence type="ECO:0000313" key="2">
    <source>
        <dbReference type="Proteomes" id="UP000606172"/>
    </source>
</evidence>
<reference evidence="1" key="1">
    <citation type="submission" date="2021-01" db="EMBL/GenBank/DDBJ databases">
        <title>Whole genome shotgun sequence of Sinosporangium siamense NBRC 109515.</title>
        <authorList>
            <person name="Komaki H."/>
            <person name="Tamura T."/>
        </authorList>
    </citation>
    <scope>NUCLEOTIDE SEQUENCE</scope>
    <source>
        <strain evidence="1">NBRC 109515</strain>
    </source>
</reference>
<organism evidence="1 2">
    <name type="scientific">Sinosporangium siamense</name>
    <dbReference type="NCBI Taxonomy" id="1367973"/>
    <lineage>
        <taxon>Bacteria</taxon>
        <taxon>Bacillati</taxon>
        <taxon>Actinomycetota</taxon>
        <taxon>Actinomycetes</taxon>
        <taxon>Streptosporangiales</taxon>
        <taxon>Streptosporangiaceae</taxon>
        <taxon>Sinosporangium</taxon>
    </lineage>
</organism>
<dbReference type="InterPro" id="IPR036812">
    <property type="entry name" value="NAD(P)_OxRdtase_dom_sf"/>
</dbReference>
<gene>
    <name evidence="1" type="ORF">Ssi02_39850</name>
</gene>
<proteinExistence type="predicted"/>
<dbReference type="AlphaFoldDB" id="A0A919VD43"/>
<dbReference type="Proteomes" id="UP000606172">
    <property type="component" value="Unassembled WGS sequence"/>
</dbReference>
<sequence>MRHARLGRTALRVSRLCLGTLDFGVRTTRPGSFRPMGEALNEEINFFDTADEYGRQARRWPWWGGRIKFHGHGEGAVH</sequence>
<keyword evidence="2" id="KW-1185">Reference proteome</keyword>
<dbReference type="EMBL" id="BOOW01000026">
    <property type="protein sequence ID" value="GII93754.1"/>
    <property type="molecule type" value="Genomic_DNA"/>
</dbReference>
<dbReference type="SUPFAM" id="SSF51430">
    <property type="entry name" value="NAD(P)-linked oxidoreductase"/>
    <property type="match status" value="1"/>
</dbReference>
<dbReference type="RefSeq" id="WP_204027379.1">
    <property type="nucleotide sequence ID" value="NZ_BOOW01000026.1"/>
</dbReference>
<protein>
    <recommendedName>
        <fullName evidence="3">NADP-dependent oxidoreductase domain-containing protein</fullName>
    </recommendedName>
</protein>
<dbReference type="Gene3D" id="3.20.20.100">
    <property type="entry name" value="NADP-dependent oxidoreductase domain"/>
    <property type="match status" value="1"/>
</dbReference>
<evidence type="ECO:0000313" key="1">
    <source>
        <dbReference type="EMBL" id="GII93754.1"/>
    </source>
</evidence>
<comment type="caution">
    <text evidence="1">The sequence shown here is derived from an EMBL/GenBank/DDBJ whole genome shotgun (WGS) entry which is preliminary data.</text>
</comment>